<gene>
    <name evidence="3" type="ORF">K452DRAFT_286109</name>
</gene>
<dbReference type="PANTHER" id="PTHR37783:SF1">
    <property type="entry name" value="MEMBRANE PROTEIN, PUTATIVE (AFU_ORTHOLOGUE AFUA_1G04315)-RELATED"/>
    <property type="match status" value="1"/>
</dbReference>
<dbReference type="GeneID" id="54297728"/>
<dbReference type="EMBL" id="ML995482">
    <property type="protein sequence ID" value="KAF2143282.1"/>
    <property type="molecule type" value="Genomic_DNA"/>
</dbReference>
<keyword evidence="1" id="KW-0472">Membrane</keyword>
<keyword evidence="1" id="KW-1133">Transmembrane helix</keyword>
<sequence>MAADPHAHEAAARQRIVSHMNADHQDSVRRYLEHYCNVSSFAARNARLVGMSLGSMSIQAAGHRYNIPLEPPMQSWREARERVIKMDQDAVTALRRSDITVKTYTRPRGFHAVVFTVCSLTYVLVSRRANALPGSYIHDYILKYVPALASFTAKVQPIILVLMIVIHVFESSIMARKLGKHNVPFGGGLWWCWITSCFIEGFGALQRVDALVRKGRLEKEKAKH</sequence>
<protein>
    <recommendedName>
        <fullName evidence="2">DUF2470 domain-containing protein</fullName>
    </recommendedName>
</protein>
<evidence type="ECO:0000313" key="3">
    <source>
        <dbReference type="EMBL" id="KAF2143282.1"/>
    </source>
</evidence>
<proteinExistence type="predicted"/>
<keyword evidence="4" id="KW-1185">Reference proteome</keyword>
<dbReference type="InterPro" id="IPR019595">
    <property type="entry name" value="DUF2470"/>
</dbReference>
<dbReference type="Proteomes" id="UP000799438">
    <property type="component" value="Unassembled WGS sequence"/>
</dbReference>
<evidence type="ECO:0000256" key="1">
    <source>
        <dbReference type="SAM" id="Phobius"/>
    </source>
</evidence>
<accession>A0A6A6BGJ4</accession>
<dbReference type="PANTHER" id="PTHR37783">
    <property type="entry name" value="MEMBRANE PROTEIN, PUTATIVE (AFU_ORTHOLOGUE AFUA_1G04315)-RELATED"/>
    <property type="match status" value="1"/>
</dbReference>
<dbReference type="Pfam" id="PF10615">
    <property type="entry name" value="DUF2470"/>
    <property type="match status" value="1"/>
</dbReference>
<evidence type="ECO:0000259" key="2">
    <source>
        <dbReference type="Pfam" id="PF10615"/>
    </source>
</evidence>
<organism evidence="3 4">
    <name type="scientific">Aplosporella prunicola CBS 121167</name>
    <dbReference type="NCBI Taxonomy" id="1176127"/>
    <lineage>
        <taxon>Eukaryota</taxon>
        <taxon>Fungi</taxon>
        <taxon>Dikarya</taxon>
        <taxon>Ascomycota</taxon>
        <taxon>Pezizomycotina</taxon>
        <taxon>Dothideomycetes</taxon>
        <taxon>Dothideomycetes incertae sedis</taxon>
        <taxon>Botryosphaeriales</taxon>
        <taxon>Aplosporellaceae</taxon>
        <taxon>Aplosporella</taxon>
    </lineage>
</organism>
<feature type="transmembrane region" description="Helical" evidence="1">
    <location>
        <begin position="109"/>
        <end position="125"/>
    </location>
</feature>
<dbReference type="AlphaFoldDB" id="A0A6A6BGJ4"/>
<dbReference type="Gene3D" id="3.20.180.10">
    <property type="entry name" value="PNP-oxidase-like"/>
    <property type="match status" value="1"/>
</dbReference>
<dbReference type="RefSeq" id="XP_033398994.1">
    <property type="nucleotide sequence ID" value="XM_033540232.1"/>
</dbReference>
<feature type="transmembrane region" description="Helical" evidence="1">
    <location>
        <begin position="145"/>
        <end position="169"/>
    </location>
</feature>
<name>A0A6A6BGJ4_9PEZI</name>
<evidence type="ECO:0000313" key="4">
    <source>
        <dbReference type="Proteomes" id="UP000799438"/>
    </source>
</evidence>
<dbReference type="OrthoDB" id="5553410at2759"/>
<reference evidence="3" key="1">
    <citation type="journal article" date="2020" name="Stud. Mycol.">
        <title>101 Dothideomycetes genomes: a test case for predicting lifestyles and emergence of pathogens.</title>
        <authorList>
            <person name="Haridas S."/>
            <person name="Albert R."/>
            <person name="Binder M."/>
            <person name="Bloem J."/>
            <person name="Labutti K."/>
            <person name="Salamov A."/>
            <person name="Andreopoulos B."/>
            <person name="Baker S."/>
            <person name="Barry K."/>
            <person name="Bills G."/>
            <person name="Bluhm B."/>
            <person name="Cannon C."/>
            <person name="Castanera R."/>
            <person name="Culley D."/>
            <person name="Daum C."/>
            <person name="Ezra D."/>
            <person name="Gonzalez J."/>
            <person name="Henrissat B."/>
            <person name="Kuo A."/>
            <person name="Liang C."/>
            <person name="Lipzen A."/>
            <person name="Lutzoni F."/>
            <person name="Magnuson J."/>
            <person name="Mondo S."/>
            <person name="Nolan M."/>
            <person name="Ohm R."/>
            <person name="Pangilinan J."/>
            <person name="Park H.-J."/>
            <person name="Ramirez L."/>
            <person name="Alfaro M."/>
            <person name="Sun H."/>
            <person name="Tritt A."/>
            <person name="Yoshinaga Y."/>
            <person name="Zwiers L.-H."/>
            <person name="Turgeon B."/>
            <person name="Goodwin S."/>
            <person name="Spatafora J."/>
            <person name="Crous P."/>
            <person name="Grigoriev I."/>
        </authorList>
    </citation>
    <scope>NUCLEOTIDE SEQUENCE</scope>
    <source>
        <strain evidence="3">CBS 121167</strain>
    </source>
</reference>
<feature type="domain" description="DUF2470" evidence="2">
    <location>
        <begin position="14"/>
        <end position="86"/>
    </location>
</feature>
<keyword evidence="1" id="KW-0812">Transmembrane</keyword>
<dbReference type="InterPro" id="IPR037119">
    <property type="entry name" value="Haem_oxidase_HugZ-like_sf"/>
</dbReference>